<dbReference type="Pfam" id="PF03081">
    <property type="entry name" value="Exo70_C"/>
    <property type="match status" value="1"/>
</dbReference>
<dbReference type="GO" id="GO:0015031">
    <property type="term" value="P:protein transport"/>
    <property type="evidence" value="ECO:0007669"/>
    <property type="project" value="UniProtKB-KW"/>
</dbReference>
<name>A0AAP0J3X4_9MAGN</name>
<keyword evidence="2 3" id="KW-0813">Transport</keyword>
<evidence type="ECO:0000313" key="7">
    <source>
        <dbReference type="Proteomes" id="UP001420932"/>
    </source>
</evidence>
<dbReference type="EMBL" id="JBBNAF010000007">
    <property type="protein sequence ID" value="KAK9127167.1"/>
    <property type="molecule type" value="Genomic_DNA"/>
</dbReference>
<feature type="compositionally biased region" description="Low complexity" evidence="4">
    <location>
        <begin position="26"/>
        <end position="36"/>
    </location>
</feature>
<dbReference type="GO" id="GO:0006887">
    <property type="term" value="P:exocytosis"/>
    <property type="evidence" value="ECO:0007669"/>
    <property type="project" value="UniProtKB-KW"/>
</dbReference>
<dbReference type="FunFam" id="1.20.1280.170:FF:000003">
    <property type="entry name" value="Exocyst subunit Exo70 family protein"/>
    <property type="match status" value="1"/>
</dbReference>
<keyword evidence="3" id="KW-0653">Protein transport</keyword>
<accession>A0AAP0J3X4</accession>
<dbReference type="InterPro" id="IPR046364">
    <property type="entry name" value="Exo70_C"/>
</dbReference>
<comment type="similarity">
    <text evidence="1 3">Belongs to the EXO70 family.</text>
</comment>
<feature type="domain" description="Exocyst complex subunit Exo70 C-terminal" evidence="5">
    <location>
        <begin position="247"/>
        <end position="614"/>
    </location>
</feature>
<keyword evidence="3" id="KW-0268">Exocytosis</keyword>
<evidence type="ECO:0000256" key="4">
    <source>
        <dbReference type="SAM" id="MobiDB-lite"/>
    </source>
</evidence>
<dbReference type="PANTHER" id="PTHR12542">
    <property type="entry name" value="EXOCYST COMPLEX PROTEIN EXO70"/>
    <property type="match status" value="1"/>
</dbReference>
<evidence type="ECO:0000256" key="3">
    <source>
        <dbReference type="RuleBase" id="RU365026"/>
    </source>
</evidence>
<dbReference type="InterPro" id="IPR016159">
    <property type="entry name" value="Cullin_repeat-like_dom_sf"/>
</dbReference>
<protein>
    <recommendedName>
        <fullName evidence="3">Exocyst subunit Exo70 family protein</fullName>
    </recommendedName>
</protein>
<dbReference type="GO" id="GO:0000145">
    <property type="term" value="C:exocyst"/>
    <property type="evidence" value="ECO:0007669"/>
    <property type="project" value="InterPro"/>
</dbReference>
<organism evidence="6 7">
    <name type="scientific">Stephania yunnanensis</name>
    <dbReference type="NCBI Taxonomy" id="152371"/>
    <lineage>
        <taxon>Eukaryota</taxon>
        <taxon>Viridiplantae</taxon>
        <taxon>Streptophyta</taxon>
        <taxon>Embryophyta</taxon>
        <taxon>Tracheophyta</taxon>
        <taxon>Spermatophyta</taxon>
        <taxon>Magnoliopsida</taxon>
        <taxon>Ranunculales</taxon>
        <taxon>Menispermaceae</taxon>
        <taxon>Menispermoideae</taxon>
        <taxon>Cissampelideae</taxon>
        <taxon>Stephania</taxon>
    </lineage>
</organism>
<evidence type="ECO:0000313" key="6">
    <source>
        <dbReference type="EMBL" id="KAK9127167.1"/>
    </source>
</evidence>
<dbReference type="Pfam" id="PF20669">
    <property type="entry name" value="Exo70_N"/>
    <property type="match status" value="1"/>
</dbReference>
<keyword evidence="7" id="KW-1185">Reference proteome</keyword>
<dbReference type="AlphaFoldDB" id="A0AAP0J3X4"/>
<reference evidence="6 7" key="1">
    <citation type="submission" date="2024-01" db="EMBL/GenBank/DDBJ databases">
        <title>Genome assemblies of Stephania.</title>
        <authorList>
            <person name="Yang L."/>
        </authorList>
    </citation>
    <scope>NUCLEOTIDE SEQUENCE [LARGE SCALE GENOMIC DNA]</scope>
    <source>
        <strain evidence="6">YNDBR</strain>
        <tissue evidence="6">Leaf</tissue>
    </source>
</reference>
<comment type="caution">
    <text evidence="6">The sequence shown here is derived from an EMBL/GenBank/DDBJ whole genome shotgun (WGS) entry which is preliminary data.</text>
</comment>
<gene>
    <name evidence="6" type="ORF">Syun_015964</name>
</gene>
<comment type="function">
    <text evidence="3">Component of the exocyst complex.</text>
</comment>
<dbReference type="InterPro" id="IPR004140">
    <property type="entry name" value="Exo70"/>
</dbReference>
<dbReference type="Proteomes" id="UP001420932">
    <property type="component" value="Unassembled WGS sequence"/>
</dbReference>
<proteinExistence type="inferred from homology"/>
<evidence type="ECO:0000256" key="1">
    <source>
        <dbReference type="ARBA" id="ARBA00006756"/>
    </source>
</evidence>
<feature type="region of interest" description="Disordered" evidence="4">
    <location>
        <begin position="1"/>
        <end position="36"/>
    </location>
</feature>
<dbReference type="GO" id="GO:0005546">
    <property type="term" value="F:phosphatidylinositol-4,5-bisphosphate binding"/>
    <property type="evidence" value="ECO:0007669"/>
    <property type="project" value="InterPro"/>
</dbReference>
<dbReference type="Gene3D" id="1.20.1280.170">
    <property type="entry name" value="Exocyst complex component Exo70"/>
    <property type="match status" value="1"/>
</dbReference>
<dbReference type="PANTHER" id="PTHR12542:SF17">
    <property type="entry name" value="EXOCYST SUBUNIT EXO70 FAMILY PROTEIN"/>
    <property type="match status" value="1"/>
</dbReference>
<evidence type="ECO:0000256" key="2">
    <source>
        <dbReference type="ARBA" id="ARBA00022448"/>
    </source>
</evidence>
<sequence>MARSRRGGLKSIFAHKTTPSSPSPSPSSTSSSLSASPIASPIHTFSDSMMEENIEIAESMIRKWKTENSNHELFSGDRREAKEFIKSVKNLQRAMHYFVSENAIHEKLVHAQCLMQVAMKRLEKEFYQILSSNRDHLDPETISVSFSSHASFKSRSSCSDEDEIGSEDEIQIAEDSVSESVSTIAMSDLKMIAECMISLGYSKECVKIYKIIRKSIIDEGLYRLGIERLSSHQIQKMEWEVLEVKIKSWLGAMKVAVNTLFAGERFLCDFVFSNFHFIRESCFTDIAKEGAISLFQFPEFVAKGKKSPEKMFRILDLYDSVSDLWPDIESIFSFESTTIVRSHAIASLLKLGEAIRAMLMEFESAIEKDMSKSALPGGGVHPLTRYVMNYLCFLSDYSGIVSDVVADWPLPAQAAALPDAYFETSSLNGDEDSLTKAVTVRFAWLILVLLCKLDGKAELYKVDVSLSYLFLANNLNYIVSKVRSSNLHFLLGENWISKHESKVRQYSSGYERMAWNNVLATIPSQNSTMPPSIESIKECFNNFNSAFESAYRKQSAWVVPDGKLRNEIKVSICGKLVNSYRRFYDEYRVLLRSERNSESFVRYSPDDLVNYLSDLFTGSKVSGSSSNSSSVNSRSSR</sequence>
<dbReference type="SUPFAM" id="SSF74788">
    <property type="entry name" value="Cullin repeat-like"/>
    <property type="match status" value="1"/>
</dbReference>
<evidence type="ECO:0000259" key="5">
    <source>
        <dbReference type="Pfam" id="PF03081"/>
    </source>
</evidence>